<sequence length="313" mass="35207">MPKNKTQQLTQGAMMAVIFTALLAITSYIPILSLVTIWFISFPIAWYSAMYDRKASMIVAVVSIGVSVLVTGIMSLPLAIIFCLAGFLIGDTLRMKKSKVYLFMTTGISVLLSMAIMYVISVKLFNVDSLKIMLEIARESYERSNELAKTMPGVKALTVEQLEQMFDLVTMVMPTMITMSVFMITFIIITVNLPLLKRFGITVPKFAPFKDLQLPRSVLWYYMLVLIVTLFIKPESGSFADMAFLNLSFILSTLLLLQGISFIHYYVHEQEWPKWIAIVSTILALPLYSFVTLLGIVDLGFNIRALVTGTPRK</sequence>
<dbReference type="PANTHER" id="PTHR41324">
    <property type="entry name" value="MEMBRANE PROTEIN-RELATED"/>
    <property type="match status" value="1"/>
</dbReference>
<comment type="caution">
    <text evidence="2">The sequence shown here is derived from an EMBL/GenBank/DDBJ whole genome shotgun (WGS) entry which is preliminary data.</text>
</comment>
<proteinExistence type="predicted"/>
<evidence type="ECO:0008006" key="4">
    <source>
        <dbReference type="Google" id="ProtNLM"/>
    </source>
</evidence>
<name>A0A0M0LB69_9BACL</name>
<keyword evidence="1" id="KW-1133">Transmembrane helix</keyword>
<feature type="transmembrane region" description="Helical" evidence="1">
    <location>
        <begin position="244"/>
        <end position="263"/>
    </location>
</feature>
<accession>A0A0M0LB69</accession>
<feature type="transmembrane region" description="Helical" evidence="1">
    <location>
        <begin position="214"/>
        <end position="232"/>
    </location>
</feature>
<gene>
    <name evidence="2" type="ORF">AMD00_17970</name>
</gene>
<feature type="transmembrane region" description="Helical" evidence="1">
    <location>
        <begin position="275"/>
        <end position="297"/>
    </location>
</feature>
<keyword evidence="1" id="KW-0472">Membrane</keyword>
<dbReference type="RefSeq" id="WP_053418428.1">
    <property type="nucleotide sequence ID" value="NZ_LILB01000007.1"/>
</dbReference>
<dbReference type="InterPro" id="IPR018710">
    <property type="entry name" value="DUF2232"/>
</dbReference>
<dbReference type="OrthoDB" id="2987886at2"/>
<dbReference type="Proteomes" id="UP000036867">
    <property type="component" value="Unassembled WGS sequence"/>
</dbReference>
<dbReference type="AlphaFoldDB" id="A0A0M0LB69"/>
<keyword evidence="3" id="KW-1185">Reference proteome</keyword>
<dbReference type="EMBL" id="LILB01000007">
    <property type="protein sequence ID" value="KOO48294.1"/>
    <property type="molecule type" value="Genomic_DNA"/>
</dbReference>
<feature type="transmembrane region" description="Helical" evidence="1">
    <location>
        <begin position="12"/>
        <end position="45"/>
    </location>
</feature>
<dbReference type="STRING" id="263475.AMD00_17970"/>
<dbReference type="GeneID" id="301137984"/>
<organism evidence="2 3">
    <name type="scientific">Viridibacillus arvi</name>
    <dbReference type="NCBI Taxonomy" id="263475"/>
    <lineage>
        <taxon>Bacteria</taxon>
        <taxon>Bacillati</taxon>
        <taxon>Bacillota</taxon>
        <taxon>Bacilli</taxon>
        <taxon>Bacillales</taxon>
        <taxon>Caryophanaceae</taxon>
        <taxon>Viridibacillus</taxon>
    </lineage>
</organism>
<protein>
    <recommendedName>
        <fullName evidence="4">DUF2232 domain-containing protein</fullName>
    </recommendedName>
</protein>
<feature type="transmembrane region" description="Helical" evidence="1">
    <location>
        <begin position="57"/>
        <end position="88"/>
    </location>
</feature>
<reference evidence="3" key="1">
    <citation type="submission" date="2015-08" db="EMBL/GenBank/DDBJ databases">
        <title>Fjat-10028 dsm 16317.</title>
        <authorList>
            <person name="Liu B."/>
            <person name="Wang J."/>
            <person name="Zhu Y."/>
            <person name="Liu G."/>
            <person name="Chen Q."/>
            <person name="Chen Z."/>
            <person name="Lan J."/>
            <person name="Che J."/>
            <person name="Ge C."/>
            <person name="Shi H."/>
            <person name="Pan Z."/>
            <person name="Liu X."/>
        </authorList>
    </citation>
    <scope>NUCLEOTIDE SEQUENCE [LARGE SCALE GENOMIC DNA]</scope>
    <source>
        <strain evidence="3">DSM 16317</strain>
    </source>
</reference>
<evidence type="ECO:0000313" key="3">
    <source>
        <dbReference type="Proteomes" id="UP000036867"/>
    </source>
</evidence>
<feature type="transmembrane region" description="Helical" evidence="1">
    <location>
        <begin position="171"/>
        <end position="193"/>
    </location>
</feature>
<keyword evidence="1" id="KW-0812">Transmembrane</keyword>
<evidence type="ECO:0000256" key="1">
    <source>
        <dbReference type="SAM" id="Phobius"/>
    </source>
</evidence>
<feature type="transmembrane region" description="Helical" evidence="1">
    <location>
        <begin position="100"/>
        <end position="120"/>
    </location>
</feature>
<dbReference type="PATRIC" id="fig|263475.3.peg.2429"/>
<dbReference type="Pfam" id="PF09991">
    <property type="entry name" value="DUF2232"/>
    <property type="match status" value="1"/>
</dbReference>
<evidence type="ECO:0000313" key="2">
    <source>
        <dbReference type="EMBL" id="KOO48294.1"/>
    </source>
</evidence>
<dbReference type="PANTHER" id="PTHR41324:SF1">
    <property type="entry name" value="DUF2232 DOMAIN-CONTAINING PROTEIN"/>
    <property type="match status" value="1"/>
</dbReference>